<accession>A0A1E7K0N8</accession>
<proteinExistence type="predicted"/>
<dbReference type="EMBL" id="LJGV01000022">
    <property type="protein sequence ID" value="OEU97498.1"/>
    <property type="molecule type" value="Genomic_DNA"/>
</dbReference>
<organism evidence="4 5">
    <name type="scientific">Streptomyces qinglanensis</name>
    <dbReference type="NCBI Taxonomy" id="943816"/>
    <lineage>
        <taxon>Bacteria</taxon>
        <taxon>Bacillati</taxon>
        <taxon>Actinomycetota</taxon>
        <taxon>Actinomycetes</taxon>
        <taxon>Kitasatosporales</taxon>
        <taxon>Streptomycetaceae</taxon>
        <taxon>Streptomyces</taxon>
    </lineage>
</organism>
<dbReference type="Pfam" id="PF10110">
    <property type="entry name" value="GPDPase_memb"/>
    <property type="match status" value="1"/>
</dbReference>
<dbReference type="PANTHER" id="PTHR33133:SF1">
    <property type="entry name" value="EXPRESSED PROTEIN-RELATED"/>
    <property type="match status" value="1"/>
</dbReference>
<dbReference type="Proteomes" id="UP000175829">
    <property type="component" value="Unassembled WGS sequence"/>
</dbReference>
<dbReference type="AlphaFoldDB" id="A0A1E7K0N8"/>
<comment type="caution">
    <text evidence="4">The sequence shown here is derived from an EMBL/GenBank/DDBJ whole genome shotgun (WGS) entry which is preliminary data.</text>
</comment>
<feature type="compositionally biased region" description="Basic and acidic residues" evidence="1">
    <location>
        <begin position="34"/>
        <end position="52"/>
    </location>
</feature>
<feature type="region of interest" description="Disordered" evidence="1">
    <location>
        <begin position="1"/>
        <end position="120"/>
    </location>
</feature>
<dbReference type="InterPro" id="IPR018476">
    <property type="entry name" value="GlyceroP-diester-Pdiesterase_M"/>
</dbReference>
<gene>
    <name evidence="4" type="ORF">AN217_06030</name>
</gene>
<sequence length="448" mass="47039">MNDSPDRASPGSASPDPRPSGTPGQHTGEPTGDDTERAAPEAPRPERDDRPRNWAADQPPAAPRGWNWGDQDDSRGRRSGRGQIPRQHPGGPRGRTAGSGPAQGWHHNGPPTAWAHPPQAAKPGVVPLRPLGIGEILDGSVSAMRAHWRTALGIALVVAVLTELVSVLTMRLWLGDSTAFEALTKNDEPSLEELNNALTDTLSTLSVTWVVGMLGTVIATAMLTVVVSRAVLGRQVTPGEAWRDARPQLPRLLGLLLLLPLLVCLVLFGCLLPGILVALAGPVGPALLLLFLGLLGGIAAAAWVWVRFCLAPPALMLEKQGLFDAMRRSAKLVTGSWWRILGIQLLTLVLITAVSFVVSLPATAVSALVSGGDTLTDPAAATTWTSLVINGIGSVLASTVALPLSAGITALLYLDQRIRREALDLELARAAGVPGFETQDTEPPAAGS</sequence>
<evidence type="ECO:0000256" key="1">
    <source>
        <dbReference type="SAM" id="MobiDB-lite"/>
    </source>
</evidence>
<dbReference type="RefSeq" id="WP_069991041.1">
    <property type="nucleotide sequence ID" value="NZ_LJGV01000022.1"/>
</dbReference>
<keyword evidence="2" id="KW-0812">Transmembrane</keyword>
<feature type="transmembrane region" description="Helical" evidence="2">
    <location>
        <begin position="151"/>
        <end position="174"/>
    </location>
</feature>
<dbReference type="PANTHER" id="PTHR33133">
    <property type="entry name" value="OS08G0107100 PROTEIN-RELATED"/>
    <property type="match status" value="1"/>
</dbReference>
<keyword evidence="2" id="KW-1133">Transmembrane helix</keyword>
<feature type="transmembrane region" description="Helical" evidence="2">
    <location>
        <begin position="286"/>
        <end position="306"/>
    </location>
</feature>
<name>A0A1E7K0N8_9ACTN</name>
<evidence type="ECO:0000313" key="5">
    <source>
        <dbReference type="Proteomes" id="UP000175829"/>
    </source>
</evidence>
<feature type="transmembrane region" description="Helical" evidence="2">
    <location>
        <begin position="336"/>
        <end position="369"/>
    </location>
</feature>
<protein>
    <recommendedName>
        <fullName evidence="3">Glycerophosphoryl diester phosphodiesterase membrane domain-containing protein</fullName>
    </recommendedName>
</protein>
<evidence type="ECO:0000259" key="3">
    <source>
        <dbReference type="Pfam" id="PF10110"/>
    </source>
</evidence>
<evidence type="ECO:0000256" key="2">
    <source>
        <dbReference type="SAM" id="Phobius"/>
    </source>
</evidence>
<feature type="transmembrane region" description="Helical" evidence="2">
    <location>
        <begin position="252"/>
        <end position="280"/>
    </location>
</feature>
<feature type="transmembrane region" description="Helical" evidence="2">
    <location>
        <begin position="389"/>
        <end position="414"/>
    </location>
</feature>
<reference evidence="4 5" key="1">
    <citation type="journal article" date="2016" name="Front. Microbiol.">
        <title>Comparative Genomics Analysis of Streptomyces Species Reveals Their Adaptation to the Marine Environment and Their Diversity at the Genomic Level.</title>
        <authorList>
            <person name="Tian X."/>
            <person name="Zhang Z."/>
            <person name="Yang T."/>
            <person name="Chen M."/>
            <person name="Li J."/>
            <person name="Chen F."/>
            <person name="Yang J."/>
            <person name="Li W."/>
            <person name="Zhang B."/>
            <person name="Zhang Z."/>
            <person name="Wu J."/>
            <person name="Zhang C."/>
            <person name="Long L."/>
            <person name="Xiao J."/>
        </authorList>
    </citation>
    <scope>NUCLEOTIDE SEQUENCE [LARGE SCALE GENOMIC DNA]</scope>
    <source>
        <strain evidence="4 5">SCSIO M10379</strain>
    </source>
</reference>
<feature type="domain" description="Glycerophosphoryl diester phosphodiesterase membrane" evidence="3">
    <location>
        <begin position="291"/>
        <end position="416"/>
    </location>
</feature>
<feature type="transmembrane region" description="Helical" evidence="2">
    <location>
        <begin position="209"/>
        <end position="232"/>
    </location>
</feature>
<evidence type="ECO:0000313" key="4">
    <source>
        <dbReference type="EMBL" id="OEU97498.1"/>
    </source>
</evidence>
<dbReference type="PATRIC" id="fig|943816.4.peg.559"/>
<keyword evidence="2" id="KW-0472">Membrane</keyword>